<dbReference type="PANTHER" id="PTHR19134:SF449">
    <property type="entry name" value="TYROSINE-PROTEIN PHOSPHATASE 1"/>
    <property type="match status" value="1"/>
</dbReference>
<name>A0A286UKV8_9AGAM</name>
<dbReference type="PROSITE" id="PS50055">
    <property type="entry name" value="TYR_PHOSPHATASE_PTP"/>
    <property type="match status" value="1"/>
</dbReference>
<dbReference type="InterPro" id="IPR003595">
    <property type="entry name" value="Tyr_Pase_cat"/>
</dbReference>
<dbReference type="InterPro" id="IPR000242">
    <property type="entry name" value="PTP_cat"/>
</dbReference>
<dbReference type="InterPro" id="IPR000387">
    <property type="entry name" value="Tyr_Pase_dom"/>
</dbReference>
<dbReference type="InterPro" id="IPR016130">
    <property type="entry name" value="Tyr_Pase_AS"/>
</dbReference>
<evidence type="ECO:0000313" key="4">
    <source>
        <dbReference type="EMBL" id="PAV20256.1"/>
    </source>
</evidence>
<dbReference type="OrthoDB" id="10253954at2759"/>
<feature type="domain" description="Tyrosine-protein phosphatase" evidence="2">
    <location>
        <begin position="95"/>
        <end position="369"/>
    </location>
</feature>
<dbReference type="InterPro" id="IPR050348">
    <property type="entry name" value="Protein-Tyr_Phosphatase"/>
</dbReference>
<organism evidence="4 5">
    <name type="scientific">Pyrrhoderma noxium</name>
    <dbReference type="NCBI Taxonomy" id="2282107"/>
    <lineage>
        <taxon>Eukaryota</taxon>
        <taxon>Fungi</taxon>
        <taxon>Dikarya</taxon>
        <taxon>Basidiomycota</taxon>
        <taxon>Agaricomycotina</taxon>
        <taxon>Agaricomycetes</taxon>
        <taxon>Hymenochaetales</taxon>
        <taxon>Hymenochaetaceae</taxon>
        <taxon>Pyrrhoderma</taxon>
    </lineage>
</organism>
<dbReference type="PROSITE" id="PS00383">
    <property type="entry name" value="TYR_PHOSPHATASE_1"/>
    <property type="match status" value="1"/>
</dbReference>
<dbReference type="PROSITE" id="PS50056">
    <property type="entry name" value="TYR_PHOSPHATASE_2"/>
    <property type="match status" value="1"/>
</dbReference>
<protein>
    <submittedName>
        <fullName evidence="4">Phosphatases II</fullName>
    </submittedName>
</protein>
<dbReference type="SMART" id="SM00404">
    <property type="entry name" value="PTPc_motif"/>
    <property type="match status" value="1"/>
</dbReference>
<dbReference type="PANTHER" id="PTHR19134">
    <property type="entry name" value="RECEPTOR-TYPE TYROSINE-PROTEIN PHOSPHATASE"/>
    <property type="match status" value="1"/>
</dbReference>
<sequence>MPPPAASEYDESLPYWLRHATLPGHKAHWERAWKTLEDRENARGNARSESCGHYPSLVTTLPPSTKLNKYYSVGKSFEEEKPYAANIDEFNIHCLPYDRTATYSPLLYAKSMYLNANWVRELHGGNWWIATEAPYQRTEYEFFALFMQTHRIPLSRDVRRPRTIVQLNVSPEDGEVRHYLPPCDRYRIIESSRKNEPRIKVTVLKEKEIPDMCCVQSTIRLVYYDPEPKDRELGGPVFVSHLHFIHWPDGAVPEKSEEKKSLLKFLFYVKKINEQPTPPDDSPEENEPPIVIHCQAGIGRTGTFIAMSSLLTLGIKDPPPLPGSQLGPIPAPFSYDKIVKEVDSLREQRPLMVQNELQFEFIYKLFTKVYLQRKKQTKVKAKL</sequence>
<dbReference type="InterPro" id="IPR029021">
    <property type="entry name" value="Prot-tyrosine_phosphatase-like"/>
</dbReference>
<feature type="domain" description="Tyrosine specific protein phosphatases" evidence="3">
    <location>
        <begin position="263"/>
        <end position="360"/>
    </location>
</feature>
<dbReference type="STRING" id="2282107.A0A286UKV8"/>
<proteinExistence type="inferred from homology"/>
<dbReference type="InParanoid" id="A0A286UKV8"/>
<accession>A0A286UKV8</accession>
<keyword evidence="5" id="KW-1185">Reference proteome</keyword>
<reference evidence="4 5" key="1">
    <citation type="journal article" date="2017" name="Mol. Ecol.">
        <title>Comparative and population genomic landscape of Phellinus noxius: A hypervariable fungus causing root rot in trees.</title>
        <authorList>
            <person name="Chung C.L."/>
            <person name="Lee T.J."/>
            <person name="Akiba M."/>
            <person name="Lee H.H."/>
            <person name="Kuo T.H."/>
            <person name="Liu D."/>
            <person name="Ke H.M."/>
            <person name="Yokoi T."/>
            <person name="Roa M.B."/>
            <person name="Lu M.J."/>
            <person name="Chang Y.Y."/>
            <person name="Ann P.J."/>
            <person name="Tsai J.N."/>
            <person name="Chen C.Y."/>
            <person name="Tzean S.S."/>
            <person name="Ota Y."/>
            <person name="Hattori T."/>
            <person name="Sahashi N."/>
            <person name="Liou R.F."/>
            <person name="Kikuchi T."/>
            <person name="Tsai I.J."/>
        </authorList>
    </citation>
    <scope>NUCLEOTIDE SEQUENCE [LARGE SCALE GENOMIC DNA]</scope>
    <source>
        <strain evidence="4 5">FFPRI411160</strain>
    </source>
</reference>
<evidence type="ECO:0000259" key="2">
    <source>
        <dbReference type="PROSITE" id="PS50055"/>
    </source>
</evidence>
<evidence type="ECO:0000313" key="5">
    <source>
        <dbReference type="Proteomes" id="UP000217199"/>
    </source>
</evidence>
<evidence type="ECO:0000256" key="1">
    <source>
        <dbReference type="ARBA" id="ARBA00009649"/>
    </source>
</evidence>
<dbReference type="EMBL" id="NBII01000004">
    <property type="protein sequence ID" value="PAV20256.1"/>
    <property type="molecule type" value="Genomic_DNA"/>
</dbReference>
<gene>
    <name evidence="4" type="ORF">PNOK_0519000</name>
</gene>
<dbReference type="GO" id="GO:0004725">
    <property type="term" value="F:protein tyrosine phosphatase activity"/>
    <property type="evidence" value="ECO:0007669"/>
    <property type="project" value="InterPro"/>
</dbReference>
<comment type="caution">
    <text evidence="4">The sequence shown here is derived from an EMBL/GenBank/DDBJ whole genome shotgun (WGS) entry which is preliminary data.</text>
</comment>
<dbReference type="Proteomes" id="UP000217199">
    <property type="component" value="Unassembled WGS sequence"/>
</dbReference>
<dbReference type="SMART" id="SM00194">
    <property type="entry name" value="PTPc"/>
    <property type="match status" value="1"/>
</dbReference>
<dbReference type="Gene3D" id="3.90.190.10">
    <property type="entry name" value="Protein tyrosine phosphatase superfamily"/>
    <property type="match status" value="1"/>
</dbReference>
<dbReference type="FunCoup" id="A0A286UKV8">
    <property type="interactions" value="475"/>
</dbReference>
<comment type="similarity">
    <text evidence="1">Belongs to the protein-tyrosine phosphatase family. Non-receptor class subfamily.</text>
</comment>
<evidence type="ECO:0000259" key="3">
    <source>
        <dbReference type="PROSITE" id="PS50056"/>
    </source>
</evidence>
<dbReference type="Pfam" id="PF00102">
    <property type="entry name" value="Y_phosphatase"/>
    <property type="match status" value="1"/>
</dbReference>
<dbReference type="PRINTS" id="PR00700">
    <property type="entry name" value="PRTYPHPHTASE"/>
</dbReference>
<dbReference type="SUPFAM" id="SSF52799">
    <property type="entry name" value="(Phosphotyrosine protein) phosphatases II"/>
    <property type="match status" value="1"/>
</dbReference>
<dbReference type="CDD" id="cd00047">
    <property type="entry name" value="PTPc"/>
    <property type="match status" value="1"/>
</dbReference>
<dbReference type="AlphaFoldDB" id="A0A286UKV8"/>